<dbReference type="CDD" id="cd03794">
    <property type="entry name" value="GT4_WbuB-like"/>
    <property type="match status" value="1"/>
</dbReference>
<dbReference type="PANTHER" id="PTHR45947">
    <property type="entry name" value="SULFOQUINOVOSYL TRANSFERASE SQD2"/>
    <property type="match status" value="1"/>
</dbReference>
<reference evidence="2" key="1">
    <citation type="journal article" date="2020" name="mSystems">
        <title>Genome- and Community-Level Interaction Insights into Carbon Utilization and Element Cycling Functions of Hydrothermarchaeota in Hydrothermal Sediment.</title>
        <authorList>
            <person name="Zhou Z."/>
            <person name="Liu Y."/>
            <person name="Xu W."/>
            <person name="Pan J."/>
            <person name="Luo Z.H."/>
            <person name="Li M."/>
        </authorList>
    </citation>
    <scope>NUCLEOTIDE SEQUENCE [LARGE SCALE GENOMIC DNA]</scope>
    <source>
        <strain evidence="2">SpSt-757</strain>
    </source>
</reference>
<accession>A0A7V3N5B3</accession>
<comment type="caution">
    <text evidence="2">The sequence shown here is derived from an EMBL/GenBank/DDBJ whole genome shotgun (WGS) entry which is preliminary data.</text>
</comment>
<dbReference type="GO" id="GO:0016757">
    <property type="term" value="F:glycosyltransferase activity"/>
    <property type="evidence" value="ECO:0007669"/>
    <property type="project" value="InterPro"/>
</dbReference>
<organism evidence="2">
    <name type="scientific">candidate division CPR3 bacterium</name>
    <dbReference type="NCBI Taxonomy" id="2268181"/>
    <lineage>
        <taxon>Bacteria</taxon>
        <taxon>Bacteria division CPR3</taxon>
    </lineage>
</organism>
<dbReference type="PANTHER" id="PTHR45947:SF3">
    <property type="entry name" value="SULFOQUINOVOSYL TRANSFERASE SQD2"/>
    <property type="match status" value="1"/>
</dbReference>
<feature type="domain" description="Glycosyl transferase family 1" evidence="1">
    <location>
        <begin position="186"/>
        <end position="360"/>
    </location>
</feature>
<gene>
    <name evidence="2" type="ORF">ENV41_03410</name>
</gene>
<sequence>MKKIRILYFASGGFYTGLAGGARLRNMINMLEPLSLDITVFSVLTGDKVSISYRKIKDNIETVSISLPPFFPIPLFPFTSLLILMLGLSNAVKCDIIFAQSPTITALLPAAFLSKIFRRPLIIDHIDTKPPKVPWGLYKFILRSAKIILVISRNLEKEALGLGCRNVCLFPIFVDTNMFQSNRFNSEELRKKYGLENCIVIGFAGSFWRGEGLPYLLNAFSKLSLKYNNLKLLLIGAKNVLDSDDVPKLIDELGLRRKCVLLPQQPYDLMPEYLSLMDIACAPKIVCKENIAANPIKIYEYMSMGLPVVASAIGGITNAIKSAFNGFLVKPEDVSELERAIELLIQNSELAKEVGEKARESVIKNYSKVVALQKMVEILKSALH</sequence>
<dbReference type="InterPro" id="IPR050194">
    <property type="entry name" value="Glycosyltransferase_grp1"/>
</dbReference>
<dbReference type="AlphaFoldDB" id="A0A7V3N5B3"/>
<dbReference type="Gene3D" id="3.40.50.2000">
    <property type="entry name" value="Glycogen Phosphorylase B"/>
    <property type="match status" value="2"/>
</dbReference>
<proteinExistence type="predicted"/>
<dbReference type="InterPro" id="IPR001296">
    <property type="entry name" value="Glyco_trans_1"/>
</dbReference>
<name>A0A7V3N5B3_UNCC3</name>
<protein>
    <submittedName>
        <fullName evidence="2">Glycosyltransferase</fullName>
    </submittedName>
</protein>
<dbReference type="EMBL" id="DTGG01000110">
    <property type="protein sequence ID" value="HFZ09163.1"/>
    <property type="molecule type" value="Genomic_DNA"/>
</dbReference>
<evidence type="ECO:0000259" key="1">
    <source>
        <dbReference type="Pfam" id="PF00534"/>
    </source>
</evidence>
<keyword evidence="2" id="KW-0808">Transferase</keyword>
<dbReference type="Pfam" id="PF00534">
    <property type="entry name" value="Glycos_transf_1"/>
    <property type="match status" value="1"/>
</dbReference>
<dbReference type="SUPFAM" id="SSF53756">
    <property type="entry name" value="UDP-Glycosyltransferase/glycogen phosphorylase"/>
    <property type="match status" value="1"/>
</dbReference>
<evidence type="ECO:0000313" key="2">
    <source>
        <dbReference type="EMBL" id="HFZ09163.1"/>
    </source>
</evidence>